<keyword evidence="2" id="KW-1185">Reference proteome</keyword>
<evidence type="ECO:0000313" key="1">
    <source>
        <dbReference type="EMBL" id="SDA73915.1"/>
    </source>
</evidence>
<organism evidence="1 2">
    <name type="scientific">Algoriphagus alkaliphilus</name>
    <dbReference type="NCBI Taxonomy" id="279824"/>
    <lineage>
        <taxon>Bacteria</taxon>
        <taxon>Pseudomonadati</taxon>
        <taxon>Bacteroidota</taxon>
        <taxon>Cytophagia</taxon>
        <taxon>Cytophagales</taxon>
        <taxon>Cyclobacteriaceae</taxon>
        <taxon>Algoriphagus</taxon>
    </lineage>
</organism>
<dbReference type="AlphaFoldDB" id="A0A1G5XW95"/>
<dbReference type="InterPro" id="IPR011990">
    <property type="entry name" value="TPR-like_helical_dom_sf"/>
</dbReference>
<reference evidence="2" key="1">
    <citation type="submission" date="2016-10" db="EMBL/GenBank/DDBJ databases">
        <authorList>
            <person name="Varghese N."/>
            <person name="Submissions S."/>
        </authorList>
    </citation>
    <scope>NUCLEOTIDE SEQUENCE [LARGE SCALE GENOMIC DNA]</scope>
    <source>
        <strain evidence="2">DSM 22703</strain>
    </source>
</reference>
<evidence type="ECO:0008006" key="3">
    <source>
        <dbReference type="Google" id="ProtNLM"/>
    </source>
</evidence>
<dbReference type="SUPFAM" id="SSF48452">
    <property type="entry name" value="TPR-like"/>
    <property type="match status" value="1"/>
</dbReference>
<sequence length="110" mass="12973">MSNSERLRLLKEYIKEEPQNPFNFYALALEIRDIDIPEAGRLFDLLLLNHSDYLPVYFPSAHFFFELGQIEKAKNIFEQGINLAKIQKADKTLKELQNAYQNFLFETDLD</sequence>
<dbReference type="EMBL" id="FMXE01000012">
    <property type="protein sequence ID" value="SDA73915.1"/>
    <property type="molecule type" value="Genomic_DNA"/>
</dbReference>
<dbReference type="Gene3D" id="1.25.40.10">
    <property type="entry name" value="Tetratricopeptide repeat domain"/>
    <property type="match status" value="1"/>
</dbReference>
<accession>A0A1G5XW95</accession>
<dbReference type="STRING" id="279824.SAMN03080617_01989"/>
<dbReference type="Proteomes" id="UP000198756">
    <property type="component" value="Unassembled WGS sequence"/>
</dbReference>
<name>A0A1G5XW95_9BACT</name>
<protein>
    <recommendedName>
        <fullName evidence="3">Tetratricopeptide repeat-containing protein</fullName>
    </recommendedName>
</protein>
<dbReference type="RefSeq" id="WP_092729893.1">
    <property type="nucleotide sequence ID" value="NZ_FMXE01000012.1"/>
</dbReference>
<dbReference type="OrthoDB" id="1524733at2"/>
<evidence type="ECO:0000313" key="2">
    <source>
        <dbReference type="Proteomes" id="UP000198756"/>
    </source>
</evidence>
<proteinExistence type="predicted"/>
<gene>
    <name evidence="1" type="ORF">SAMN03080617_01989</name>
</gene>